<dbReference type="EMBL" id="AAQH01000009">
    <property type="protein sequence ID" value="EAT12139.1"/>
    <property type="molecule type" value="Genomic_DNA"/>
</dbReference>
<proteinExistence type="predicted"/>
<dbReference type="RefSeq" id="WP_007016235.1">
    <property type="nucleotide sequence ID" value="NZ_AAQH01000009.1"/>
</dbReference>
<dbReference type="AlphaFoldDB" id="Q1N1Z2"/>
<evidence type="ECO:0000256" key="1">
    <source>
        <dbReference type="SAM" id="Coils"/>
    </source>
</evidence>
<evidence type="ECO:0000256" key="2">
    <source>
        <dbReference type="SAM" id="Phobius"/>
    </source>
</evidence>
<evidence type="ECO:0000259" key="4">
    <source>
        <dbReference type="Pfam" id="PF23357"/>
    </source>
</evidence>
<evidence type="ECO:0000313" key="5">
    <source>
        <dbReference type="EMBL" id="EAT12139.1"/>
    </source>
</evidence>
<feature type="transmembrane region" description="Helical" evidence="2">
    <location>
        <begin position="590"/>
        <end position="608"/>
    </location>
</feature>
<evidence type="ECO:0000259" key="3">
    <source>
        <dbReference type="Pfam" id="PF09822"/>
    </source>
</evidence>
<accession>Q1N1Z2</accession>
<dbReference type="InterPro" id="IPR019196">
    <property type="entry name" value="ABC_transp_unknown"/>
</dbReference>
<reference evidence="5 6" key="1">
    <citation type="submission" date="2006-03" db="EMBL/GenBank/DDBJ databases">
        <authorList>
            <person name="Pinhassi J."/>
            <person name="Pedros-Alio C."/>
            <person name="Ferriera S."/>
            <person name="Johnson J."/>
            <person name="Kravitz S."/>
            <person name="Halpern A."/>
            <person name="Remington K."/>
            <person name="Beeson K."/>
            <person name="Tran B."/>
            <person name="Rogers Y.-H."/>
            <person name="Friedman R."/>
            <person name="Venter J.C."/>
        </authorList>
    </citation>
    <scope>NUCLEOTIDE SEQUENCE [LARGE SCALE GENOMIC DNA]</scope>
    <source>
        <strain evidence="5 6">RED65</strain>
    </source>
</reference>
<evidence type="ECO:0000313" key="6">
    <source>
        <dbReference type="Proteomes" id="UP000004263"/>
    </source>
</evidence>
<comment type="caution">
    <text evidence="5">The sequence shown here is derived from an EMBL/GenBank/DDBJ whole genome shotgun (WGS) entry which is preliminary data.</text>
</comment>
<gene>
    <name evidence="5" type="ORF">RED65_03915</name>
</gene>
<keyword evidence="6" id="KW-1185">Reference proteome</keyword>
<name>Q1N1Z2_9GAMM</name>
<dbReference type="Proteomes" id="UP000004263">
    <property type="component" value="Unassembled WGS sequence"/>
</dbReference>
<sequence length="614" mass="68691">MKSNIVKVIAAAVLFVAVLIVTQLSLDNWRADLTQEQVYSLSGGTERLLSDLEEDIQLTLYFSDKASKDLTALRGYASRVEEILEEYVLLADGKISFDVIDPEPFSEAEDQAAEAGLQAVPIATGDDVYFGLHAKNTRNNEAIIAFLQPDREAFLEYELSEMIYRLGQAMNPKVGLYSSLDMTGGFDMQRGGQLPPWVVYEQMDRLYDVRLLSESMDELSNELDLLVLVQPKELDDQALYAIDQYAMNGGKIVLFVDPHAETDQSHMMDPAASQLGLNAVAPLLDAWGVEYLPDDIVVDKAYGLTVSVGQGLPPVRHFGLLGVQPESLNPNEVVTADLEVVNFASAGTLSAPEQATTQFDALAWSSPYAHTMDVNQYKMLKDPRQIMNAVADKLEDPESEENSYVLAARISGQATSAFDQPPEAVESKVDHIASTDKLNAIVVADTDVLTDRLWVSVENFFGQRVMQPWADNGAFTSNMLEQFVGSADLIDIRSRGRFHRPFVVVEDLKLEAEEQYLDNERRLQQQLQETEQRMAELEQQRNQDSMMLSPEQEATLAAFQEEKLAIRKALRDVRHELDKDIETLGTQLKVLNIAVAPVLLTLLVWLVARWRLRR</sequence>
<feature type="coiled-coil region" evidence="1">
    <location>
        <begin position="509"/>
        <end position="547"/>
    </location>
</feature>
<dbReference type="OrthoDB" id="9777219at2"/>
<feature type="domain" description="ABC-type uncharacterised transport system" evidence="3">
    <location>
        <begin position="172"/>
        <end position="478"/>
    </location>
</feature>
<dbReference type="Pfam" id="PF09822">
    <property type="entry name" value="ABC_transp_aux"/>
    <property type="match status" value="1"/>
</dbReference>
<dbReference type="STRING" id="207949.RED65_03915"/>
<dbReference type="Pfam" id="PF23357">
    <property type="entry name" value="DUF7088"/>
    <property type="match status" value="1"/>
</dbReference>
<keyword evidence="1" id="KW-0175">Coiled coil</keyword>
<keyword evidence="2" id="KW-0472">Membrane</keyword>
<organism evidence="5 6">
    <name type="scientific">Bermanella marisrubri</name>
    <dbReference type="NCBI Taxonomy" id="207949"/>
    <lineage>
        <taxon>Bacteria</taxon>
        <taxon>Pseudomonadati</taxon>
        <taxon>Pseudomonadota</taxon>
        <taxon>Gammaproteobacteria</taxon>
        <taxon>Oceanospirillales</taxon>
        <taxon>Oceanospirillaceae</taxon>
        <taxon>Bermanella</taxon>
    </lineage>
</organism>
<dbReference type="HOGENOM" id="CLU_029700_0_0_6"/>
<keyword evidence="2" id="KW-1133">Transmembrane helix</keyword>
<keyword evidence="2" id="KW-0812">Transmembrane</keyword>
<dbReference type="InterPro" id="IPR055396">
    <property type="entry name" value="DUF7088"/>
</dbReference>
<feature type="domain" description="DUF7088" evidence="4">
    <location>
        <begin position="35"/>
        <end position="132"/>
    </location>
</feature>
<protein>
    <submittedName>
        <fullName evidence="5">ABC-type uncharacterized transport system involved in gliding motility, auxiliary component</fullName>
    </submittedName>
</protein>